<dbReference type="Proteomes" id="UP000198914">
    <property type="component" value="Unassembled WGS sequence"/>
</dbReference>
<dbReference type="EMBL" id="FNPX01000006">
    <property type="protein sequence ID" value="SDZ12559.1"/>
    <property type="molecule type" value="Genomic_DNA"/>
</dbReference>
<keyword evidence="4" id="KW-1185">Reference proteome</keyword>
<evidence type="ECO:0000256" key="1">
    <source>
        <dbReference type="SAM" id="Phobius"/>
    </source>
</evidence>
<reference evidence="4" key="1">
    <citation type="submission" date="2016-10" db="EMBL/GenBank/DDBJ databases">
        <authorList>
            <person name="Varghese N."/>
            <person name="Submissions S."/>
        </authorList>
    </citation>
    <scope>NUCLEOTIDE SEQUENCE [LARGE SCALE GENOMIC DNA]</scope>
    <source>
        <strain evidence="4">DSM 100420</strain>
    </source>
</reference>
<sequence>MNTFLERLFSGERDAILVAAAAYFALAGVCSLVHMFRLSRWPSVIGELHEEGVKLTGFGGISPDEREYKAVVRYSYSVDGLSYENDCLNPWIISVTHNLRSLLQLQFRGIKRHGGTSVSVYFNPRKPQKSYLDVPDWPSMVLVGGTFLGSAALILSAL</sequence>
<proteinExistence type="predicted"/>
<dbReference type="AlphaFoldDB" id="A0A1H3QIM4"/>
<dbReference type="RefSeq" id="WP_092645122.1">
    <property type="nucleotide sequence ID" value="NZ_FNPX01000006.1"/>
</dbReference>
<organism evidence="3 4">
    <name type="scientific">Jannaschia faecimaris</name>
    <dbReference type="NCBI Taxonomy" id="1244108"/>
    <lineage>
        <taxon>Bacteria</taxon>
        <taxon>Pseudomonadati</taxon>
        <taxon>Pseudomonadota</taxon>
        <taxon>Alphaproteobacteria</taxon>
        <taxon>Rhodobacterales</taxon>
        <taxon>Roseobacteraceae</taxon>
        <taxon>Jannaschia</taxon>
    </lineage>
</organism>
<name>A0A1H3QIM4_9RHOB</name>
<gene>
    <name evidence="3" type="ORF">SAMN05444004_106128</name>
</gene>
<keyword evidence="1" id="KW-1133">Transmembrane helix</keyword>
<dbReference type="InterPro" id="IPR021994">
    <property type="entry name" value="DUF3592"/>
</dbReference>
<keyword evidence="1" id="KW-0472">Membrane</keyword>
<accession>A0A1H3QIM4</accession>
<dbReference type="STRING" id="1244108.SAMN05444004_106128"/>
<keyword evidence="1" id="KW-0812">Transmembrane</keyword>
<dbReference type="Pfam" id="PF12158">
    <property type="entry name" value="DUF3592"/>
    <property type="match status" value="1"/>
</dbReference>
<feature type="domain" description="DUF3592" evidence="2">
    <location>
        <begin position="64"/>
        <end position="135"/>
    </location>
</feature>
<evidence type="ECO:0000313" key="3">
    <source>
        <dbReference type="EMBL" id="SDZ12559.1"/>
    </source>
</evidence>
<feature type="transmembrane region" description="Helical" evidence="1">
    <location>
        <begin position="15"/>
        <end position="36"/>
    </location>
</feature>
<protein>
    <recommendedName>
        <fullName evidence="2">DUF3592 domain-containing protein</fullName>
    </recommendedName>
</protein>
<dbReference type="OrthoDB" id="7855841at2"/>
<evidence type="ECO:0000259" key="2">
    <source>
        <dbReference type="Pfam" id="PF12158"/>
    </source>
</evidence>
<evidence type="ECO:0000313" key="4">
    <source>
        <dbReference type="Proteomes" id="UP000198914"/>
    </source>
</evidence>